<dbReference type="Proteomes" id="UP000006038">
    <property type="component" value="Chromosome 3"/>
</dbReference>
<feature type="region of interest" description="Disordered" evidence="7">
    <location>
        <begin position="96"/>
        <end position="130"/>
    </location>
</feature>
<sequence>MAGLVASGIIKWTANKLSSLLSPPVVSASSDEQSTSFRDLRELQRTMARVQRTLNAMDEHNIRDEAERLRLWELQQFAYDAQDAVDEYRYELLRRRMEDQTNQGQSSRSRKRKHKGDKKEPEPSPIKVPVPDDLAARVRKILERFNEITKAWDHFRLSESDAPIREDDYDVKILTAPYVGDFNIVGREEDKESIIEQLLSDEAGQANVSVLSIVGMGGLGKTTVAQMVYNDERVSKYFKLKGWVDVSEDHFDVKEIARKIVMSFTRNPCDTEDMDNLKDMIMAQVQHTEFFLVLDNVWNVKKELWDDLLALMVGAQSGMILVTTRDETISTMVGTMPSYDLSFLSSEESWQLFKRMAFGCTDQHMGQQFEGFGRKIVEKCGGLPLAIKVIGSSLHGETNEETWKDVSEDDQWKLPVGEDRVLPALKLSYDRMPTQLKRCFVFLSLLPKGYYFWKEDLINLWMCLGLLKQYSTRRHENIGTMYFDDLIQRTMVQRAESGEKPECFVTHDLIHDLANFVSGGDFLRLNTQYLHETNGNFRYLSVVISSSDHTDVALNSVRMPSRGIRILKFVNARDNRSCSSKLFSHSINIKIPTETWQNLKQLRALDFSHSALTQVPDSIRELKLLRYLSLFQTRINTIPESISDLYNLRVLDARTDSLREIPRGIQKLVNLRHLNLDLWSPLCMPRGIGALKGLQTLPRFSIGSEGWHCNVTELHHLVNIHGELCITGLRRVTNVNDAQTANLVSKNHLQILRLDWSDGVCPNNCSHPSSSNDVATPEQEEEIFESLRPHKNIEELEVINYSGYRYPSWFGASTFMDLAKIILCQHSCKFLPPLGELPRLRILSMEYMTGVEHVGQEFRGSITTRAFPALEELEFKEILKWVEWSQIGQDDFPSLRLLKIKENHELRYLPHTLSSSLTKLVIKDCSKLASLPAIPNLTALVLKGKINEQLLNDLHFPCLRSLKVLLSRSIEHILLDSRNHPLLEVLVISVCPCLHSIMGLSNLGSLKFLNINRCPYLQLPSDKPLSPHLQRLTITKCPLLAHWLEIQNSRLQCQLDGSKDAWYEEQQALYELNDASEDEQREEFGLLSEDENGEEDDEQDHEQSEDQETHYGNNDSSEDE</sequence>
<dbReference type="InterPro" id="IPR041118">
    <property type="entry name" value="Rx_N"/>
</dbReference>
<feature type="domain" description="NB-ARC" evidence="8">
    <location>
        <begin position="188"/>
        <end position="359"/>
    </location>
</feature>
<dbReference type="Gene3D" id="3.80.10.10">
    <property type="entry name" value="Ribonuclease Inhibitor"/>
    <property type="match status" value="2"/>
</dbReference>
<keyword evidence="3" id="KW-0677">Repeat</keyword>
<evidence type="ECO:0000256" key="3">
    <source>
        <dbReference type="ARBA" id="ARBA00022737"/>
    </source>
</evidence>
<reference evidence="12" key="1">
    <citation type="journal article" date="2013" name="Nat. Commun.">
        <title>Whole-genome sequencing of Oryza brachyantha reveals mechanisms underlying Oryza genome evolution.</title>
        <authorList>
            <person name="Chen J."/>
            <person name="Huang Q."/>
            <person name="Gao D."/>
            <person name="Wang J."/>
            <person name="Lang Y."/>
            <person name="Liu T."/>
            <person name="Li B."/>
            <person name="Bai Z."/>
            <person name="Luis Goicoechea J."/>
            <person name="Liang C."/>
            <person name="Chen C."/>
            <person name="Zhang W."/>
            <person name="Sun S."/>
            <person name="Liao Y."/>
            <person name="Zhang X."/>
            <person name="Yang L."/>
            <person name="Song C."/>
            <person name="Wang M."/>
            <person name="Shi J."/>
            <person name="Liu G."/>
            <person name="Liu J."/>
            <person name="Zhou H."/>
            <person name="Zhou W."/>
            <person name="Yu Q."/>
            <person name="An N."/>
            <person name="Chen Y."/>
            <person name="Cai Q."/>
            <person name="Wang B."/>
            <person name="Liu B."/>
            <person name="Min J."/>
            <person name="Huang Y."/>
            <person name="Wu H."/>
            <person name="Li Z."/>
            <person name="Zhang Y."/>
            <person name="Yin Y."/>
            <person name="Song W."/>
            <person name="Jiang J."/>
            <person name="Jackson S.A."/>
            <person name="Wing R.A."/>
            <person name="Wang J."/>
            <person name="Chen M."/>
        </authorList>
    </citation>
    <scope>NUCLEOTIDE SEQUENCE [LARGE SCALE GENOMIC DNA]</scope>
    <source>
        <strain evidence="12">cv. IRGC 101232</strain>
    </source>
</reference>
<protein>
    <recommendedName>
        <fullName evidence="14">NB-ARC domain-containing protein</fullName>
    </recommendedName>
</protein>
<evidence type="ECO:0000259" key="10">
    <source>
        <dbReference type="Pfam" id="PF23559"/>
    </source>
</evidence>
<dbReference type="InterPro" id="IPR036388">
    <property type="entry name" value="WH-like_DNA-bd_sf"/>
</dbReference>
<dbReference type="GO" id="GO:0006952">
    <property type="term" value="P:defense response"/>
    <property type="evidence" value="ECO:0007669"/>
    <property type="project" value="UniProtKB-KW"/>
</dbReference>
<proteinExistence type="inferred from homology"/>
<keyword evidence="5" id="KW-0611">Plant defense</keyword>
<keyword evidence="6" id="KW-0067">ATP-binding</keyword>
<dbReference type="PANTHER" id="PTHR36766:SF40">
    <property type="entry name" value="DISEASE RESISTANCE PROTEIN RGA3"/>
    <property type="match status" value="1"/>
</dbReference>
<dbReference type="Pfam" id="PF18052">
    <property type="entry name" value="Rx_N"/>
    <property type="match status" value="1"/>
</dbReference>
<dbReference type="Pfam" id="PF25019">
    <property type="entry name" value="LRR_R13L1-DRL21"/>
    <property type="match status" value="1"/>
</dbReference>
<feature type="domain" description="Disease resistance protein winged helix" evidence="10">
    <location>
        <begin position="446"/>
        <end position="514"/>
    </location>
</feature>
<feature type="domain" description="R13L1/DRL21-like LRR repeat region" evidence="11">
    <location>
        <begin position="712"/>
        <end position="848"/>
    </location>
</feature>
<accession>J3LQG4</accession>
<feature type="compositionally biased region" description="Acidic residues" evidence="7">
    <location>
        <begin position="1088"/>
        <end position="1100"/>
    </location>
</feature>
<evidence type="ECO:0000259" key="8">
    <source>
        <dbReference type="Pfam" id="PF00931"/>
    </source>
</evidence>
<dbReference type="SUPFAM" id="SSF52058">
    <property type="entry name" value="L domain-like"/>
    <property type="match status" value="1"/>
</dbReference>
<dbReference type="HOGENOM" id="CLU_000837_8_8_1"/>
<dbReference type="InterPro" id="IPR042197">
    <property type="entry name" value="Apaf_helical"/>
</dbReference>
<dbReference type="InterPro" id="IPR027417">
    <property type="entry name" value="P-loop_NTPase"/>
</dbReference>
<evidence type="ECO:0000256" key="6">
    <source>
        <dbReference type="ARBA" id="ARBA00022840"/>
    </source>
</evidence>
<keyword evidence="4" id="KW-0547">Nucleotide-binding</keyword>
<dbReference type="PANTHER" id="PTHR36766">
    <property type="entry name" value="PLANT BROAD-SPECTRUM MILDEW RESISTANCE PROTEIN RPW8"/>
    <property type="match status" value="1"/>
</dbReference>
<evidence type="ECO:0000256" key="5">
    <source>
        <dbReference type="ARBA" id="ARBA00022821"/>
    </source>
</evidence>
<dbReference type="PRINTS" id="PR00364">
    <property type="entry name" value="DISEASERSIST"/>
</dbReference>
<dbReference type="Gene3D" id="1.20.5.4130">
    <property type="match status" value="1"/>
</dbReference>
<dbReference type="InterPro" id="IPR002182">
    <property type="entry name" value="NB-ARC"/>
</dbReference>
<dbReference type="Pfam" id="PF00931">
    <property type="entry name" value="NB-ARC"/>
    <property type="match status" value="1"/>
</dbReference>
<evidence type="ECO:0000313" key="13">
    <source>
        <dbReference type="Proteomes" id="UP000006038"/>
    </source>
</evidence>
<evidence type="ECO:0000259" key="9">
    <source>
        <dbReference type="Pfam" id="PF18052"/>
    </source>
</evidence>
<evidence type="ECO:0008006" key="14">
    <source>
        <dbReference type="Google" id="ProtNLM"/>
    </source>
</evidence>
<dbReference type="InterPro" id="IPR056789">
    <property type="entry name" value="LRR_R13L1-DRL21"/>
</dbReference>
<dbReference type="eggNOG" id="KOG4658">
    <property type="taxonomic scope" value="Eukaryota"/>
</dbReference>
<reference evidence="12" key="2">
    <citation type="submission" date="2013-04" db="UniProtKB">
        <authorList>
            <consortium name="EnsemblPlants"/>
        </authorList>
    </citation>
    <scope>IDENTIFICATION</scope>
</reference>
<dbReference type="InterPro" id="IPR058922">
    <property type="entry name" value="WHD_DRP"/>
</dbReference>
<evidence type="ECO:0000259" key="11">
    <source>
        <dbReference type="Pfam" id="PF25019"/>
    </source>
</evidence>
<name>J3LQG4_ORYBR</name>
<dbReference type="EnsemblPlants" id="OB03G32900.1">
    <property type="protein sequence ID" value="OB03G32900.1"/>
    <property type="gene ID" value="OB03G32900"/>
</dbReference>
<dbReference type="Gene3D" id="1.10.8.430">
    <property type="entry name" value="Helical domain of apoptotic protease-activating factors"/>
    <property type="match status" value="1"/>
</dbReference>
<feature type="domain" description="Disease resistance N-terminal" evidence="9">
    <location>
        <begin position="10"/>
        <end position="105"/>
    </location>
</feature>
<feature type="compositionally biased region" description="Polar residues" evidence="7">
    <location>
        <begin position="1110"/>
        <end position="1120"/>
    </location>
</feature>
<dbReference type="AlphaFoldDB" id="J3LQG4"/>
<evidence type="ECO:0000256" key="1">
    <source>
        <dbReference type="ARBA" id="ARBA00008894"/>
    </source>
</evidence>
<evidence type="ECO:0000256" key="2">
    <source>
        <dbReference type="ARBA" id="ARBA00022614"/>
    </source>
</evidence>
<dbReference type="OMA" id="INLWMCL"/>
<evidence type="ECO:0000313" key="12">
    <source>
        <dbReference type="EnsemblPlants" id="OB03G32900.1"/>
    </source>
</evidence>
<dbReference type="GO" id="GO:0051707">
    <property type="term" value="P:response to other organism"/>
    <property type="evidence" value="ECO:0007669"/>
    <property type="project" value="UniProtKB-ARBA"/>
</dbReference>
<keyword evidence="13" id="KW-1185">Reference proteome</keyword>
<dbReference type="GO" id="GO:0005524">
    <property type="term" value="F:ATP binding"/>
    <property type="evidence" value="ECO:0007669"/>
    <property type="project" value="UniProtKB-KW"/>
</dbReference>
<dbReference type="Gene3D" id="1.10.10.10">
    <property type="entry name" value="Winged helix-like DNA-binding domain superfamily/Winged helix DNA-binding domain"/>
    <property type="match status" value="1"/>
</dbReference>
<dbReference type="Pfam" id="PF23559">
    <property type="entry name" value="WHD_DRP"/>
    <property type="match status" value="1"/>
</dbReference>
<dbReference type="GO" id="GO:0043531">
    <property type="term" value="F:ADP binding"/>
    <property type="evidence" value="ECO:0007669"/>
    <property type="project" value="InterPro"/>
</dbReference>
<keyword evidence="2" id="KW-0433">Leucine-rich repeat</keyword>
<organism evidence="12">
    <name type="scientific">Oryza brachyantha</name>
    <name type="common">malo sina</name>
    <dbReference type="NCBI Taxonomy" id="4533"/>
    <lineage>
        <taxon>Eukaryota</taxon>
        <taxon>Viridiplantae</taxon>
        <taxon>Streptophyta</taxon>
        <taxon>Embryophyta</taxon>
        <taxon>Tracheophyta</taxon>
        <taxon>Spermatophyta</taxon>
        <taxon>Magnoliopsida</taxon>
        <taxon>Liliopsida</taxon>
        <taxon>Poales</taxon>
        <taxon>Poaceae</taxon>
        <taxon>BOP clade</taxon>
        <taxon>Oryzoideae</taxon>
        <taxon>Oryzeae</taxon>
        <taxon>Oryzinae</taxon>
        <taxon>Oryza</taxon>
    </lineage>
</organism>
<dbReference type="Gramene" id="OB03G32900.1">
    <property type="protein sequence ID" value="OB03G32900.1"/>
    <property type="gene ID" value="OB03G32900"/>
</dbReference>
<dbReference type="SUPFAM" id="SSF52540">
    <property type="entry name" value="P-loop containing nucleoside triphosphate hydrolases"/>
    <property type="match status" value="1"/>
</dbReference>
<feature type="region of interest" description="Disordered" evidence="7">
    <location>
        <begin position="1071"/>
        <end position="1120"/>
    </location>
</feature>
<comment type="similarity">
    <text evidence="1">Belongs to the disease resistance NB-LRR family.</text>
</comment>
<dbReference type="Gene3D" id="3.40.50.300">
    <property type="entry name" value="P-loop containing nucleotide triphosphate hydrolases"/>
    <property type="match status" value="1"/>
</dbReference>
<evidence type="ECO:0000256" key="4">
    <source>
        <dbReference type="ARBA" id="ARBA00022741"/>
    </source>
</evidence>
<dbReference type="InterPro" id="IPR032675">
    <property type="entry name" value="LRR_dom_sf"/>
</dbReference>
<evidence type="ECO:0000256" key="7">
    <source>
        <dbReference type="SAM" id="MobiDB-lite"/>
    </source>
</evidence>